<dbReference type="OrthoDB" id="406633at2759"/>
<evidence type="ECO:0000313" key="4">
    <source>
        <dbReference type="Proteomes" id="UP001152797"/>
    </source>
</evidence>
<keyword evidence="4" id="KW-1185">Reference proteome</keyword>
<dbReference type="EMBL" id="CAMXCT010003193">
    <property type="protein sequence ID" value="CAI4002974.1"/>
    <property type="molecule type" value="Genomic_DNA"/>
</dbReference>
<dbReference type="EMBL" id="CAMXCT020003193">
    <property type="protein sequence ID" value="CAL1156349.1"/>
    <property type="molecule type" value="Genomic_DNA"/>
</dbReference>
<reference evidence="2" key="2">
    <citation type="submission" date="2024-04" db="EMBL/GenBank/DDBJ databases">
        <authorList>
            <person name="Chen Y."/>
            <person name="Shah S."/>
            <person name="Dougan E. K."/>
            <person name="Thang M."/>
            <person name="Chan C."/>
        </authorList>
    </citation>
    <scope>NUCLEOTIDE SEQUENCE [LARGE SCALE GENOMIC DNA]</scope>
</reference>
<protein>
    <submittedName>
        <fullName evidence="3">Sushi domain-containing protein</fullName>
    </submittedName>
</protein>
<name>A0A9P1D370_9DINO</name>
<gene>
    <name evidence="1" type="ORF">C1SCF055_LOCUS28884</name>
</gene>
<dbReference type="Proteomes" id="UP001152797">
    <property type="component" value="Unassembled WGS sequence"/>
</dbReference>
<comment type="caution">
    <text evidence="1">The sequence shown here is derived from an EMBL/GenBank/DDBJ whole genome shotgun (WGS) entry which is preliminary data.</text>
</comment>
<proteinExistence type="predicted"/>
<evidence type="ECO:0000313" key="2">
    <source>
        <dbReference type="EMBL" id="CAL1156349.1"/>
    </source>
</evidence>
<organism evidence="1">
    <name type="scientific">Cladocopium goreaui</name>
    <dbReference type="NCBI Taxonomy" id="2562237"/>
    <lineage>
        <taxon>Eukaryota</taxon>
        <taxon>Sar</taxon>
        <taxon>Alveolata</taxon>
        <taxon>Dinophyceae</taxon>
        <taxon>Suessiales</taxon>
        <taxon>Symbiodiniaceae</taxon>
        <taxon>Cladocopium</taxon>
    </lineage>
</organism>
<reference evidence="1" key="1">
    <citation type="submission" date="2022-10" db="EMBL/GenBank/DDBJ databases">
        <authorList>
            <person name="Chen Y."/>
            <person name="Dougan E. K."/>
            <person name="Chan C."/>
            <person name="Rhodes N."/>
            <person name="Thang M."/>
        </authorList>
    </citation>
    <scope>NUCLEOTIDE SEQUENCE</scope>
</reference>
<accession>A0A9P1D370</accession>
<evidence type="ECO:0000313" key="1">
    <source>
        <dbReference type="EMBL" id="CAI4002974.1"/>
    </source>
</evidence>
<dbReference type="EMBL" id="CAMXCT030003193">
    <property type="protein sequence ID" value="CAL4790286.1"/>
    <property type="molecule type" value="Genomic_DNA"/>
</dbReference>
<dbReference type="AlphaFoldDB" id="A0A9P1D370"/>
<sequence>MILDFSIFFPPETYQILLPQAFCEVEPESCFAATALSGCALQKPCWPLEVDDCVMDRRDGNGDGYEDASDCMGVAPGGSCFVRCKAPYQGTPGIAQCPPENTDPWATVAWGAELPNCSLPSCPDPVSVPRSYAQVNGQWTCAAGFAGKAEVLCRHGPDCQPSAGELAGCGNPSACSAPTSLTCSVDMSDCATVLPGQTCHVHCAYPFQGQPTVAECPLDNLDPAGLRWRPPACTQFCPDPDLSAVPPGYYKTGAGWACALGYRGTAQKICSMDDRCMPTATILEGCAEEVPCATLPQQAACGFDVSDCAAVPAGGSCEVRCKAPFFVGPTSQASCPKTNTDPQQMLTWIPQICSMTCPPATSQEGYLWSVAAESDDGQWICAPGWTGQVQVVCSMENCDVSPSTLTGCVRLQTCTVPEADPCLYTFDCGREAPGDTCLVQCRSPYVGQPTVAKCPDGNTVVQPLEWTPPSCECPDPSPIPEGYLKSEEGWHCAPGFVGHAVKSCNSTRTCFSAPKLWGCAKVHGCLPLDLDNCEYDFSNCSDVQSGESCEIKCNPPYVLAEGGNGRAECPAENVNRFERMSWTLPSCRLDCPEINPVPVAYQRLNGSWVCAAGYAGSVQVDCYLSSYCSSEPSLEGCNKEDIASRGILWCSMIKTSHVKVRHSSMKVKPQIIPLNPYSMMKHCGGKSRLMFKNKHLKVTLQKHQNLPYQNHHTQPKNTKIAPFIKKTI</sequence>
<evidence type="ECO:0000313" key="3">
    <source>
        <dbReference type="EMBL" id="CAL4790286.1"/>
    </source>
</evidence>